<comment type="catalytic activity">
    <reaction evidence="2 3">
        <text>O-phospho-L-threonyl-[protein] + H2O = L-threonyl-[protein] + phosphate</text>
        <dbReference type="Rhea" id="RHEA:47004"/>
        <dbReference type="Rhea" id="RHEA-COMP:11060"/>
        <dbReference type="Rhea" id="RHEA-COMP:11605"/>
        <dbReference type="ChEBI" id="CHEBI:15377"/>
        <dbReference type="ChEBI" id="CHEBI:30013"/>
        <dbReference type="ChEBI" id="CHEBI:43474"/>
        <dbReference type="ChEBI" id="CHEBI:61977"/>
        <dbReference type="EC" id="3.1.3.16"/>
    </reaction>
</comment>
<keyword evidence="3" id="KW-0904">Protein phosphatase</keyword>
<feature type="non-terminal residue" evidence="5">
    <location>
        <position position="1"/>
    </location>
</feature>
<dbReference type="SUPFAM" id="SSF81606">
    <property type="entry name" value="PP2C-like"/>
    <property type="match status" value="1"/>
</dbReference>
<gene>
    <name evidence="5" type="ORF">EJB05_20644</name>
</gene>
<dbReference type="PROSITE" id="PS51746">
    <property type="entry name" value="PPM_2"/>
    <property type="match status" value="1"/>
</dbReference>
<dbReference type="InterPro" id="IPR036457">
    <property type="entry name" value="PPM-type-like_dom_sf"/>
</dbReference>
<evidence type="ECO:0000313" key="6">
    <source>
        <dbReference type="Proteomes" id="UP000324897"/>
    </source>
</evidence>
<organism evidence="5 6">
    <name type="scientific">Eragrostis curvula</name>
    <name type="common">weeping love grass</name>
    <dbReference type="NCBI Taxonomy" id="38414"/>
    <lineage>
        <taxon>Eukaryota</taxon>
        <taxon>Viridiplantae</taxon>
        <taxon>Streptophyta</taxon>
        <taxon>Embryophyta</taxon>
        <taxon>Tracheophyta</taxon>
        <taxon>Spermatophyta</taxon>
        <taxon>Magnoliopsida</taxon>
        <taxon>Liliopsida</taxon>
        <taxon>Poales</taxon>
        <taxon>Poaceae</taxon>
        <taxon>PACMAD clade</taxon>
        <taxon>Chloridoideae</taxon>
        <taxon>Eragrostideae</taxon>
        <taxon>Eragrostidinae</taxon>
        <taxon>Eragrostis</taxon>
    </lineage>
</organism>
<protein>
    <recommendedName>
        <fullName evidence="3">Protein phosphatase</fullName>
        <ecNumber evidence="3">3.1.3.16</ecNumber>
    </recommendedName>
</protein>
<comment type="catalytic activity">
    <reaction evidence="1 3">
        <text>O-phospho-L-seryl-[protein] + H2O = L-seryl-[protein] + phosphate</text>
        <dbReference type="Rhea" id="RHEA:20629"/>
        <dbReference type="Rhea" id="RHEA-COMP:9863"/>
        <dbReference type="Rhea" id="RHEA-COMP:11604"/>
        <dbReference type="ChEBI" id="CHEBI:15377"/>
        <dbReference type="ChEBI" id="CHEBI:29999"/>
        <dbReference type="ChEBI" id="CHEBI:43474"/>
        <dbReference type="ChEBI" id="CHEBI:83421"/>
        <dbReference type="EC" id="3.1.3.16"/>
    </reaction>
</comment>
<evidence type="ECO:0000259" key="4">
    <source>
        <dbReference type="PROSITE" id="PS51746"/>
    </source>
</evidence>
<dbReference type="GO" id="GO:0046872">
    <property type="term" value="F:metal ion binding"/>
    <property type="evidence" value="ECO:0007669"/>
    <property type="project" value="UniProtKB-UniRule"/>
</dbReference>
<dbReference type="OrthoDB" id="682892at2759"/>
<sequence length="363" mass="39471">MTEMTTMGKLVRRMQQTLIKVYKRVSGITETVTKKLKNMQVQRWLSEKAKTEEEVQQKLREIDERVFNAVLGELDGGHCPGEELVDGPVPALKDGDIPGEPDEAPHARALRMDLGSCYIQDHDEDSHFVHAEAGVVGVADGVSAFRKKGVDAGAFARALMDNAFASASRAATRHPGTPICPYTLLRKAYSKAVRSRTPGASTAVIVSLHDTTLKWAYVGDSGFAVLRGGKIAHRSAPQQHQFNCPFQLRASKGGDRVADAAVGEMAVAEGDVVVVGTDGLFDNVFDEELERVVRNGTKLGLSPQDMADNVAATACEMARRRLAHSPFSIESWRQGMEGKKRFYGGKVDDITVVVAYVVPSDCN</sequence>
<dbReference type="AlphaFoldDB" id="A0A5J9UZL3"/>
<evidence type="ECO:0000256" key="1">
    <source>
        <dbReference type="ARBA" id="ARBA00047761"/>
    </source>
</evidence>
<accession>A0A5J9UZL3</accession>
<dbReference type="SMART" id="SM00332">
    <property type="entry name" value="PP2Cc"/>
    <property type="match status" value="1"/>
</dbReference>
<dbReference type="PANTHER" id="PTHR12320:SF81">
    <property type="entry name" value="PROTEIN PHOSPHATASE 2C 23-RELATED"/>
    <property type="match status" value="1"/>
</dbReference>
<dbReference type="InterPro" id="IPR039123">
    <property type="entry name" value="PPTC7"/>
</dbReference>
<comment type="cofactor">
    <cofactor evidence="3">
        <name>Mn(2+)</name>
        <dbReference type="ChEBI" id="CHEBI:29035"/>
    </cofactor>
</comment>
<keyword evidence="6" id="KW-1185">Reference proteome</keyword>
<reference evidence="5 6" key="1">
    <citation type="journal article" date="2019" name="Sci. Rep.">
        <title>A high-quality genome of Eragrostis curvula grass provides insights into Poaceae evolution and supports new strategies to enhance forage quality.</title>
        <authorList>
            <person name="Carballo J."/>
            <person name="Santos B.A.C.M."/>
            <person name="Zappacosta D."/>
            <person name="Garbus I."/>
            <person name="Selva J.P."/>
            <person name="Gallo C.A."/>
            <person name="Diaz A."/>
            <person name="Albertini E."/>
            <person name="Caccamo M."/>
            <person name="Echenique V."/>
        </authorList>
    </citation>
    <scope>NUCLEOTIDE SEQUENCE [LARGE SCALE GENOMIC DNA]</scope>
    <source>
        <strain evidence="6">cv. Victoria</strain>
        <tissue evidence="5">Leaf</tissue>
    </source>
</reference>
<dbReference type="PANTHER" id="PTHR12320">
    <property type="entry name" value="PROTEIN PHOSPHATASE 2C"/>
    <property type="match status" value="1"/>
</dbReference>
<dbReference type="Proteomes" id="UP000324897">
    <property type="component" value="Chromosome 1"/>
</dbReference>
<name>A0A5J9UZL3_9POAL</name>
<evidence type="ECO:0000256" key="3">
    <source>
        <dbReference type="RuleBase" id="RU366020"/>
    </source>
</evidence>
<keyword evidence="3" id="KW-0460">Magnesium</keyword>
<keyword evidence="3" id="KW-0378">Hydrolase</keyword>
<comment type="cofactor">
    <cofactor evidence="3">
        <name>Mg(2+)</name>
        <dbReference type="ChEBI" id="CHEBI:18420"/>
    </cofactor>
</comment>
<proteinExistence type="inferred from homology"/>
<dbReference type="EC" id="3.1.3.16" evidence="3"/>
<evidence type="ECO:0000256" key="2">
    <source>
        <dbReference type="ARBA" id="ARBA00048336"/>
    </source>
</evidence>
<keyword evidence="3" id="KW-0479">Metal-binding</keyword>
<feature type="domain" description="PPM-type phosphatase" evidence="4">
    <location>
        <begin position="107"/>
        <end position="357"/>
    </location>
</feature>
<dbReference type="InterPro" id="IPR001932">
    <property type="entry name" value="PPM-type_phosphatase-like_dom"/>
</dbReference>
<dbReference type="EMBL" id="RWGY01000011">
    <property type="protein sequence ID" value="TVU29096.1"/>
    <property type="molecule type" value="Genomic_DNA"/>
</dbReference>
<comment type="caution">
    <text evidence="5">The sequence shown here is derived from an EMBL/GenBank/DDBJ whole genome shotgun (WGS) entry which is preliminary data.</text>
</comment>
<evidence type="ECO:0000313" key="5">
    <source>
        <dbReference type="EMBL" id="TVU29096.1"/>
    </source>
</evidence>
<dbReference type="Gene3D" id="3.60.40.10">
    <property type="entry name" value="PPM-type phosphatase domain"/>
    <property type="match status" value="1"/>
</dbReference>
<comment type="similarity">
    <text evidence="3">Belongs to the PP2C family.</text>
</comment>
<keyword evidence="3" id="KW-0464">Manganese</keyword>
<dbReference type="Gramene" id="TVU29096">
    <property type="protein sequence ID" value="TVU29096"/>
    <property type="gene ID" value="EJB05_20644"/>
</dbReference>
<dbReference type="GO" id="GO:0004722">
    <property type="term" value="F:protein serine/threonine phosphatase activity"/>
    <property type="evidence" value="ECO:0007669"/>
    <property type="project" value="UniProtKB-EC"/>
</dbReference>